<dbReference type="EMBL" id="JACASE010000004">
    <property type="protein sequence ID" value="KAF6474241.1"/>
    <property type="molecule type" value="Genomic_DNA"/>
</dbReference>
<gene>
    <name evidence="2" type="ORF">HJG63_005754</name>
</gene>
<protein>
    <submittedName>
        <fullName evidence="2">G protein nucleolar 3</fullName>
    </submittedName>
</protein>
<keyword evidence="3" id="KW-1185">Reference proteome</keyword>
<dbReference type="Proteomes" id="UP000593571">
    <property type="component" value="Unassembled WGS sequence"/>
</dbReference>
<organism evidence="2 3">
    <name type="scientific">Rousettus aegyptiacus</name>
    <name type="common">Egyptian fruit bat</name>
    <name type="synonym">Pteropus aegyptiacus</name>
    <dbReference type="NCBI Taxonomy" id="9407"/>
    <lineage>
        <taxon>Eukaryota</taxon>
        <taxon>Metazoa</taxon>
        <taxon>Chordata</taxon>
        <taxon>Craniata</taxon>
        <taxon>Vertebrata</taxon>
        <taxon>Euteleostomi</taxon>
        <taxon>Mammalia</taxon>
        <taxon>Eutheria</taxon>
        <taxon>Laurasiatheria</taxon>
        <taxon>Chiroptera</taxon>
        <taxon>Yinpterochiroptera</taxon>
        <taxon>Pteropodoidea</taxon>
        <taxon>Pteropodidae</taxon>
        <taxon>Rousettinae</taxon>
        <taxon>Rousettus</taxon>
    </lineage>
</organism>
<feature type="region of interest" description="Disordered" evidence="1">
    <location>
        <begin position="37"/>
        <end position="92"/>
    </location>
</feature>
<accession>A0A7J8HQH6</accession>
<reference evidence="2 3" key="1">
    <citation type="journal article" date="2020" name="Nature">
        <title>Six reference-quality genomes reveal evolution of bat adaptations.</title>
        <authorList>
            <person name="Jebb D."/>
            <person name="Huang Z."/>
            <person name="Pippel M."/>
            <person name="Hughes G.M."/>
            <person name="Lavrichenko K."/>
            <person name="Devanna P."/>
            <person name="Winkler S."/>
            <person name="Jermiin L.S."/>
            <person name="Skirmuntt E.C."/>
            <person name="Katzourakis A."/>
            <person name="Burkitt-Gray L."/>
            <person name="Ray D.A."/>
            <person name="Sullivan K.A.M."/>
            <person name="Roscito J.G."/>
            <person name="Kirilenko B.M."/>
            <person name="Davalos L.M."/>
            <person name="Corthals A.P."/>
            <person name="Power M.L."/>
            <person name="Jones G."/>
            <person name="Ransome R.D."/>
            <person name="Dechmann D.K.N."/>
            <person name="Locatelli A.G."/>
            <person name="Puechmaille S.J."/>
            <person name="Fedrigo O."/>
            <person name="Jarvis E.D."/>
            <person name="Hiller M."/>
            <person name="Vernes S.C."/>
            <person name="Myers E.W."/>
            <person name="Teeling E.C."/>
        </authorList>
    </citation>
    <scope>NUCLEOTIDE SEQUENCE [LARGE SCALE GENOMIC DNA]</scope>
    <source>
        <strain evidence="2">MRouAeg1</strain>
        <tissue evidence="2">Muscle</tissue>
    </source>
</reference>
<comment type="caution">
    <text evidence="2">The sequence shown here is derived from an EMBL/GenBank/DDBJ whole genome shotgun (WGS) entry which is preliminary data.</text>
</comment>
<dbReference type="AlphaFoldDB" id="A0A7J8HQH6"/>
<evidence type="ECO:0000313" key="2">
    <source>
        <dbReference type="EMBL" id="KAF6474241.1"/>
    </source>
</evidence>
<proteinExistence type="predicted"/>
<evidence type="ECO:0000313" key="3">
    <source>
        <dbReference type="Proteomes" id="UP000593571"/>
    </source>
</evidence>
<feature type="compositionally biased region" description="Acidic residues" evidence="1">
    <location>
        <begin position="62"/>
        <end position="85"/>
    </location>
</feature>
<name>A0A7J8HQH6_ROUAE</name>
<feature type="compositionally biased region" description="Basic and acidic residues" evidence="1">
    <location>
        <begin position="42"/>
        <end position="61"/>
    </location>
</feature>
<sequence>MKLGFNLEELDKNNAHSIQAIRGPRLASSILFQSSGMTNGIVEERDIPEELPKQKERKKEEEGEDYENTDSDQESVDEEADEEGSDMSPVKEAWEVLLPEESQADEQSARCFILDRMNEDDAYDFSTDYV</sequence>
<evidence type="ECO:0000256" key="1">
    <source>
        <dbReference type="SAM" id="MobiDB-lite"/>
    </source>
</evidence>